<keyword evidence="2" id="KW-0548">Nucleotidyltransferase</keyword>
<keyword evidence="3" id="KW-0540">Nuclease</keyword>
<keyword evidence="5" id="KW-0863">Zinc-finger</keyword>
<accession>A0A8J6HKK0</accession>
<dbReference type="InterPro" id="IPR001969">
    <property type="entry name" value="Aspartic_peptidase_AS"/>
</dbReference>
<dbReference type="Gene3D" id="4.10.60.10">
    <property type="entry name" value="Zinc finger, CCHC-type"/>
    <property type="match status" value="1"/>
</dbReference>
<dbReference type="GO" id="GO:0071897">
    <property type="term" value="P:DNA biosynthetic process"/>
    <property type="evidence" value="ECO:0007669"/>
    <property type="project" value="UniProtKB-ARBA"/>
</dbReference>
<dbReference type="Gene3D" id="2.40.70.10">
    <property type="entry name" value="Acid Proteases"/>
    <property type="match status" value="1"/>
</dbReference>
<evidence type="ECO:0000256" key="4">
    <source>
        <dbReference type="ARBA" id="ARBA00022759"/>
    </source>
</evidence>
<gene>
    <name evidence="8" type="ORF">GEV33_007050</name>
</gene>
<dbReference type="GO" id="GO:0016779">
    <property type="term" value="F:nucleotidyltransferase activity"/>
    <property type="evidence" value="ECO:0007669"/>
    <property type="project" value="UniProtKB-KW"/>
</dbReference>
<keyword evidence="5" id="KW-0862">Zinc</keyword>
<sequence>MALKFEVNRLASDELSYELEIRGIVGLATVAEKRKTLRNLLRLEKSPTPLTYPDHPYTFEEDVTAVAQKLDEIGGLVESFEGVRDATYAKIISKIAHALGRVNKSRATEAAEESRKSRLIVSLLNLHSTANSKARRRERSSLNQSAGVVDVDLMEGSGDETSSADDDVDGAVGTPVTPRAASSPTVQRPPSVPISKWNVKYSGDDRDMSLSAFLARVEELMVAHEGGPTRDEARPLRLRHRLILRSLPGLFDRLTIKVAEPVRLKIILRNLSPFYQSQIGVHPVRSRDELLGIGRVLEARKASVESFVPPVTRKNRKFLEPDLAYVSSGPSTAAIASTDEPSSSASPNRQNVTCWNCQKLGHIRSKCPAPKKLLCYCCGRPLAGCDSVPRPVSATDAEHLRSKFLLDYILQHAKGDERPYLEVSIFGHPFRGLLDSGTSHTLLGGGGWSILERSGVRLNKTKTQCTVANGAKCDCLGFVRAPVQLLDKVQVLDVLIVPDVPHDLILGIDFWKSMDIVPDLRQDVWRFSKDVESARVHSIQSRHALSSEQQHALERLVQSELHHTRPIGCTDVDQHHIELLPGTRPIKQRYYPVSPHKQKIIDEELRKMLELDVIEPSKSPWSSPVCLVKKKDNTYRFCVDYSYFVYEVVQIGAPSDFSRLVKIHCVGMRNNAISFDQSIIRK</sequence>
<reference evidence="8" key="2">
    <citation type="submission" date="2021-08" db="EMBL/GenBank/DDBJ databases">
        <authorList>
            <person name="Eriksson T."/>
        </authorList>
    </citation>
    <scope>NUCLEOTIDE SEQUENCE</scope>
    <source>
        <strain evidence="8">Stoneville</strain>
        <tissue evidence="8">Whole head</tissue>
    </source>
</reference>
<reference evidence="8" key="1">
    <citation type="journal article" date="2020" name="J Insects Food Feed">
        <title>The yellow mealworm (Tenebrio molitor) genome: a resource for the emerging insects as food and feed industry.</title>
        <authorList>
            <person name="Eriksson T."/>
            <person name="Andere A."/>
            <person name="Kelstrup H."/>
            <person name="Emery V."/>
            <person name="Picard C."/>
        </authorList>
    </citation>
    <scope>NUCLEOTIDE SEQUENCE</scope>
    <source>
        <strain evidence="8">Stoneville</strain>
        <tissue evidence="8">Whole head</tissue>
    </source>
</reference>
<dbReference type="InterPro" id="IPR050951">
    <property type="entry name" value="Retrovirus_Pol_polyprotein"/>
</dbReference>
<evidence type="ECO:0000313" key="9">
    <source>
        <dbReference type="Proteomes" id="UP000719412"/>
    </source>
</evidence>
<keyword evidence="4" id="KW-0255">Endonuclease</keyword>
<dbReference type="SUPFAM" id="SSF57756">
    <property type="entry name" value="Retrovirus zinc finger-like domains"/>
    <property type="match status" value="1"/>
</dbReference>
<dbReference type="AlphaFoldDB" id="A0A8J6HKK0"/>
<keyword evidence="5" id="KW-0479">Metal-binding</keyword>
<dbReference type="SUPFAM" id="SSF50630">
    <property type="entry name" value="Acid proteases"/>
    <property type="match status" value="1"/>
</dbReference>
<dbReference type="InterPro" id="IPR001878">
    <property type="entry name" value="Znf_CCHC"/>
</dbReference>
<dbReference type="PROSITE" id="PS00141">
    <property type="entry name" value="ASP_PROTEASE"/>
    <property type="match status" value="1"/>
</dbReference>
<dbReference type="GO" id="GO:0004190">
    <property type="term" value="F:aspartic-type endopeptidase activity"/>
    <property type="evidence" value="ECO:0007669"/>
    <property type="project" value="InterPro"/>
</dbReference>
<dbReference type="GO" id="GO:0004519">
    <property type="term" value="F:endonuclease activity"/>
    <property type="evidence" value="ECO:0007669"/>
    <property type="project" value="UniProtKB-KW"/>
</dbReference>
<dbReference type="GO" id="GO:0003676">
    <property type="term" value="F:nucleic acid binding"/>
    <property type="evidence" value="ECO:0007669"/>
    <property type="project" value="InterPro"/>
</dbReference>
<dbReference type="InterPro" id="IPR043502">
    <property type="entry name" value="DNA/RNA_pol_sf"/>
</dbReference>
<protein>
    <recommendedName>
        <fullName evidence="7">CCHC-type domain-containing protein</fullName>
    </recommendedName>
</protein>
<dbReference type="InterPro" id="IPR021109">
    <property type="entry name" value="Peptidase_aspartic_dom_sf"/>
</dbReference>
<evidence type="ECO:0000259" key="7">
    <source>
        <dbReference type="PROSITE" id="PS50158"/>
    </source>
</evidence>
<dbReference type="CDD" id="cd00303">
    <property type="entry name" value="retropepsin_like"/>
    <property type="match status" value="1"/>
</dbReference>
<name>A0A8J6HKK0_TENMO</name>
<keyword evidence="1" id="KW-0808">Transferase</keyword>
<dbReference type="Proteomes" id="UP000719412">
    <property type="component" value="Unassembled WGS sequence"/>
</dbReference>
<keyword evidence="9" id="KW-1185">Reference proteome</keyword>
<evidence type="ECO:0000256" key="6">
    <source>
        <dbReference type="SAM" id="MobiDB-lite"/>
    </source>
</evidence>
<dbReference type="PANTHER" id="PTHR37984">
    <property type="entry name" value="PROTEIN CBG26694"/>
    <property type="match status" value="1"/>
</dbReference>
<dbReference type="GO" id="GO:0008270">
    <property type="term" value="F:zinc ion binding"/>
    <property type="evidence" value="ECO:0007669"/>
    <property type="project" value="UniProtKB-KW"/>
</dbReference>
<dbReference type="SUPFAM" id="SSF56672">
    <property type="entry name" value="DNA/RNA polymerases"/>
    <property type="match status" value="1"/>
</dbReference>
<dbReference type="Pfam" id="PF13650">
    <property type="entry name" value="Asp_protease_2"/>
    <property type="match status" value="1"/>
</dbReference>
<dbReference type="EMBL" id="JABDTM020022666">
    <property type="protein sequence ID" value="KAH0815741.1"/>
    <property type="molecule type" value="Genomic_DNA"/>
</dbReference>
<evidence type="ECO:0000256" key="1">
    <source>
        <dbReference type="ARBA" id="ARBA00022679"/>
    </source>
</evidence>
<dbReference type="InterPro" id="IPR036875">
    <property type="entry name" value="Znf_CCHC_sf"/>
</dbReference>
<evidence type="ECO:0000256" key="5">
    <source>
        <dbReference type="PROSITE-ProRule" id="PRU00047"/>
    </source>
</evidence>
<dbReference type="PROSITE" id="PS50158">
    <property type="entry name" value="ZF_CCHC"/>
    <property type="match status" value="1"/>
</dbReference>
<dbReference type="PANTHER" id="PTHR37984:SF5">
    <property type="entry name" value="PROTEIN NYNRIN-LIKE"/>
    <property type="match status" value="1"/>
</dbReference>
<proteinExistence type="predicted"/>
<evidence type="ECO:0000256" key="3">
    <source>
        <dbReference type="ARBA" id="ARBA00022722"/>
    </source>
</evidence>
<keyword evidence="4" id="KW-0378">Hydrolase</keyword>
<dbReference type="SMART" id="SM00343">
    <property type="entry name" value="ZnF_C2HC"/>
    <property type="match status" value="1"/>
</dbReference>
<evidence type="ECO:0000256" key="2">
    <source>
        <dbReference type="ARBA" id="ARBA00022695"/>
    </source>
</evidence>
<dbReference type="Gene3D" id="3.10.10.10">
    <property type="entry name" value="HIV Type 1 Reverse Transcriptase, subunit A, domain 1"/>
    <property type="match status" value="1"/>
</dbReference>
<dbReference type="GO" id="GO:0006508">
    <property type="term" value="P:proteolysis"/>
    <property type="evidence" value="ECO:0007669"/>
    <property type="project" value="InterPro"/>
</dbReference>
<feature type="domain" description="CCHC-type" evidence="7">
    <location>
        <begin position="354"/>
        <end position="368"/>
    </location>
</feature>
<evidence type="ECO:0000313" key="8">
    <source>
        <dbReference type="EMBL" id="KAH0815741.1"/>
    </source>
</evidence>
<comment type="caution">
    <text evidence="8">The sequence shown here is derived from an EMBL/GenBank/DDBJ whole genome shotgun (WGS) entry which is preliminary data.</text>
</comment>
<feature type="region of interest" description="Disordered" evidence="6">
    <location>
        <begin position="132"/>
        <end position="191"/>
    </location>
</feature>
<organism evidence="8 9">
    <name type="scientific">Tenebrio molitor</name>
    <name type="common">Yellow mealworm beetle</name>
    <dbReference type="NCBI Taxonomy" id="7067"/>
    <lineage>
        <taxon>Eukaryota</taxon>
        <taxon>Metazoa</taxon>
        <taxon>Ecdysozoa</taxon>
        <taxon>Arthropoda</taxon>
        <taxon>Hexapoda</taxon>
        <taxon>Insecta</taxon>
        <taxon>Pterygota</taxon>
        <taxon>Neoptera</taxon>
        <taxon>Endopterygota</taxon>
        <taxon>Coleoptera</taxon>
        <taxon>Polyphaga</taxon>
        <taxon>Cucujiformia</taxon>
        <taxon>Tenebrionidae</taxon>
        <taxon>Tenebrio</taxon>
    </lineage>
</organism>